<reference evidence="1 2" key="1">
    <citation type="submission" date="2018-08" db="EMBL/GenBank/DDBJ databases">
        <title>A genome reference for cultivated species of the human gut microbiota.</title>
        <authorList>
            <person name="Zou Y."/>
            <person name="Xue W."/>
            <person name="Luo G."/>
        </authorList>
    </citation>
    <scope>NUCLEOTIDE SEQUENCE [LARGE SCALE GENOMIC DNA]</scope>
    <source>
        <strain evidence="1 2">AM22-21LB</strain>
    </source>
</reference>
<accession>A0A3R6KG25</accession>
<organism evidence="1 2">
    <name type="scientific">Roseburia intestinalis</name>
    <dbReference type="NCBI Taxonomy" id="166486"/>
    <lineage>
        <taxon>Bacteria</taxon>
        <taxon>Bacillati</taxon>
        <taxon>Bacillota</taxon>
        <taxon>Clostridia</taxon>
        <taxon>Lachnospirales</taxon>
        <taxon>Lachnospiraceae</taxon>
        <taxon>Roseburia</taxon>
    </lineage>
</organism>
<dbReference type="EMBL" id="QRID01000008">
    <property type="protein sequence ID" value="RHG28128.1"/>
    <property type="molecule type" value="Genomic_DNA"/>
</dbReference>
<dbReference type="InterPro" id="IPR011664">
    <property type="entry name" value="Abi_system_AbiD/AbiF-like"/>
</dbReference>
<dbReference type="RefSeq" id="WP_118772427.1">
    <property type="nucleotide sequence ID" value="NZ_QRID01000008.1"/>
</dbReference>
<name>A0A3R6KG25_9FIRM</name>
<gene>
    <name evidence="1" type="ORF">DW264_09320</name>
</gene>
<comment type="caution">
    <text evidence="1">The sequence shown here is derived from an EMBL/GenBank/DDBJ whole genome shotgun (WGS) entry which is preliminary data.</text>
</comment>
<protein>
    <submittedName>
        <fullName evidence="1">Abi family protein</fullName>
    </submittedName>
</protein>
<evidence type="ECO:0000313" key="1">
    <source>
        <dbReference type="EMBL" id="RHG28128.1"/>
    </source>
</evidence>
<evidence type="ECO:0000313" key="2">
    <source>
        <dbReference type="Proteomes" id="UP000284051"/>
    </source>
</evidence>
<sequence length="336" mass="39229">MANDKSFLTYNQQMKKLRKDKRIDCNGTPHKISLVRSGYFNMINGYKMPFTCGTDAHGNHIYFPNTTLSQINSLKKFDESLRLFLLKYITQVEEEVRTLTGYKFDQYNENGKIPWYETNAYSTNVTLQSKMNTISSAYSELSKSKSEYVQFYMKNHEQIPTWIMIKVVNFSTFIDVLQNSKTNVTHAICKLYSMYDDNNLPNVKLLIGSLHWLRRVRNSCAHNERVFCIHQTQARNNSASGRILDPYYAQLPTSYSRCTEKNIFDILVYFKYFLPKEEFAPMIMELKNMLIELQGTLQPNAFDNVRGQMGIKNLSVLDTLISLPKSKIEYHKFDTL</sequence>
<proteinExistence type="predicted"/>
<dbReference type="Pfam" id="PF07751">
    <property type="entry name" value="Abi_2"/>
    <property type="match status" value="1"/>
</dbReference>
<dbReference type="AlphaFoldDB" id="A0A3R6KG25"/>
<dbReference type="Proteomes" id="UP000284051">
    <property type="component" value="Unassembled WGS sequence"/>
</dbReference>